<proteinExistence type="predicted"/>
<dbReference type="Proteomes" id="UP000622317">
    <property type="component" value="Unassembled WGS sequence"/>
</dbReference>
<dbReference type="InterPro" id="IPR014917">
    <property type="entry name" value="DUF1800"/>
</dbReference>
<dbReference type="Pfam" id="PF08811">
    <property type="entry name" value="DUF1800"/>
    <property type="match status" value="1"/>
</dbReference>
<dbReference type="EMBL" id="JACYFG010000040">
    <property type="protein sequence ID" value="MBD5781160.1"/>
    <property type="molecule type" value="Genomic_DNA"/>
</dbReference>
<sequence>MLRKRFRRGVLLLATTGAALCLSANQYEALPLNYPEWKAQIPGAPTTEDPDADGATSFYEYALGAAPADAVDPGKSGNSPYLSTTTGDALLHFDFPGRQDVVYIFESRTDLSPNEWTTLAWKLGPTPWQVTDTNATLTQDGNFLRFQQYAGSAQIFRLRVETSPTLLNKAQAVRFLRQATFGPTPAEVEELLELNLHFEDWLDAQIAQPLSSLTDTAAAIPGLAGFPRSFPLGNRHAKGAAWFEAALNAPDQLRQRMAWALSQIIVLGEEGSANRGNLDEWLHYYDLYLKNALGNYRDLLQDVTRSPKTGRYLTYLNNQKERGTRKPDENYAREVMQLFTIGLWELNRDGSIKTDTEGEPIPTYDNDDITELARVFTGFVYAPDNPNYEDTDQNWIDPMHTNENRHDTGSKTLVDGTVLPAGQDTLTDVTQALDALFEHPNTAPFVSLRLIQRLTCSNPSPQYLDRVAAVFEDDGTGTRGNLAAVAKAILLDPEARSGAYLVDPTRGKLREPLIRFLQISRAFELKSSRNDKVLYIADLQDQFAQFPFRSPTVFNFYEPDFAPAGELRDQELTAPEFQILDDSSGILSFGVMQRLVTKGLSQPFMTGSGSQGSLDLAYEQSLASDASALVAHLNLLLANNALNETEINAIVTAVEGLAPSQARERVERALVLLSIAPGFNILQ</sequence>
<feature type="signal peptide" evidence="1">
    <location>
        <begin position="1"/>
        <end position="29"/>
    </location>
</feature>
<dbReference type="AlphaFoldDB" id="A0A927FCG1"/>
<reference evidence="2" key="1">
    <citation type="submission" date="2020-09" db="EMBL/GenBank/DDBJ databases">
        <title>Pelagicoccus enzymogenes sp. nov. with an EPS production, isolated from marine sediment.</title>
        <authorList>
            <person name="Feng X."/>
        </authorList>
    </citation>
    <scope>NUCLEOTIDE SEQUENCE</scope>
    <source>
        <strain evidence="2">NFK12</strain>
    </source>
</reference>
<name>A0A927FCG1_9BACT</name>
<keyword evidence="1" id="KW-0732">Signal</keyword>
<accession>A0A927FCG1</accession>
<gene>
    <name evidence="2" type="ORF">IEN85_16795</name>
</gene>
<keyword evidence="3" id="KW-1185">Reference proteome</keyword>
<protein>
    <submittedName>
        <fullName evidence="2">DUF1800 family protein</fullName>
    </submittedName>
</protein>
<organism evidence="2 3">
    <name type="scientific">Pelagicoccus enzymogenes</name>
    <dbReference type="NCBI Taxonomy" id="2773457"/>
    <lineage>
        <taxon>Bacteria</taxon>
        <taxon>Pseudomonadati</taxon>
        <taxon>Verrucomicrobiota</taxon>
        <taxon>Opitutia</taxon>
        <taxon>Puniceicoccales</taxon>
        <taxon>Pelagicoccaceae</taxon>
        <taxon>Pelagicoccus</taxon>
    </lineage>
</organism>
<comment type="caution">
    <text evidence="2">The sequence shown here is derived from an EMBL/GenBank/DDBJ whole genome shotgun (WGS) entry which is preliminary data.</text>
</comment>
<dbReference type="PANTHER" id="PTHR43737">
    <property type="entry name" value="BLL7424 PROTEIN"/>
    <property type="match status" value="1"/>
</dbReference>
<evidence type="ECO:0000313" key="2">
    <source>
        <dbReference type="EMBL" id="MBD5781160.1"/>
    </source>
</evidence>
<dbReference type="RefSeq" id="WP_191618261.1">
    <property type="nucleotide sequence ID" value="NZ_JACYFG010000040.1"/>
</dbReference>
<evidence type="ECO:0000256" key="1">
    <source>
        <dbReference type="SAM" id="SignalP"/>
    </source>
</evidence>
<dbReference type="PANTHER" id="PTHR43737:SF1">
    <property type="entry name" value="DUF1501 DOMAIN-CONTAINING PROTEIN"/>
    <property type="match status" value="1"/>
</dbReference>
<feature type="chain" id="PRO_5036904646" evidence="1">
    <location>
        <begin position="30"/>
        <end position="683"/>
    </location>
</feature>
<evidence type="ECO:0000313" key="3">
    <source>
        <dbReference type="Proteomes" id="UP000622317"/>
    </source>
</evidence>